<dbReference type="Gene3D" id="1.20.890.10">
    <property type="entry name" value="cAMP-dependent protein kinase regulatory subunit, dimerization-anchoring domain"/>
    <property type="match status" value="1"/>
</dbReference>
<evidence type="ECO:0000256" key="3">
    <source>
        <dbReference type="ARBA" id="ARBA00023274"/>
    </source>
</evidence>
<dbReference type="FunFam" id="1.20.5.2650:FF:000001">
    <property type="entry name" value="40S ribosomal protein S6"/>
    <property type="match status" value="1"/>
</dbReference>
<gene>
    <name evidence="9" type="ORF">TREES_T100019445</name>
</gene>
<dbReference type="Gene3D" id="1.20.5.2650">
    <property type="match status" value="1"/>
</dbReference>
<feature type="compositionally biased region" description="Polar residues" evidence="7">
    <location>
        <begin position="12"/>
        <end position="22"/>
    </location>
</feature>
<sequence>MEERKAKRRSPKSFSAHSSQVVNAKKNAIPVSKSTGFSNPASQSTSQRPKLKRVMKEKTKPQAGEGKGAQSTPIQHSFLTDVSDVQEMERGLLSLLNDFHSGKLQAFGNECSIEQMEHVRGMQEKLARLNLELYGELEELPEDKRKTASDSNLDRLLSDDCLWMPKCIKFGWFLPYTPTDHEYGAWKHHYIACVSSLDWLTPREATAIYGTLNEPKAEDEELQERQREKYLRKIIWEKIALQKKELFRVRPPWVSGTSCSRLLKSKCQPRLSQTVRDRVGLPEAWEKQLVLTSLETLPRRHNVSWSHSYPSLSKNWPGVSRHGDGSSDAPRPRFILISSRIPAYEMVVDSVKANVIAVVYEHSGLTLESLLYLVEKALAGQKAQSMGIFSDGDSRQINLLQGYNIGIKNLLSPEVRDFWEKLGSHVATKEEGGHMDFFLPLGASEAGIQVLSQLSQLTGTFFTAPTGIATGSYQHILSDWLGPQGERAPPEIYFCESKLQTWSSLTDFLEDTLKSVRKQLSPLFKELQKRISGRIIGQFMFDAMSVASILNNQEMIQVLAEGLMELSKEDPEKPLEFLSYFLLKKCGKKSQDFEENVILTKCDPKGEDGVEGDSPHTKSSLSKNDLNLEALVKLERKLPIDSAEKRTRVVRELLQSERKYVQVLEIVRDVYATPLKAALSSNRAILSTANIQIIFSDILRILSLNRQFLDDLRHRLQEWGPAHCVGDIFIRFGSQLNTYTNFFNNYPVVLKTIEKCRETIPAFRAFLKRHDKTIVTKMLSLPELLLYPSRRFEEYTHLLYALRLHTPAEHADRGDLTTAINQIKNYKAYIDEVKKNINMKDQLSDLTRMIVGCPRASRIRKLFNLSKEDDVHQYVVRKPLNKEGKKPRTKAPKIQRLVTPRVLQHKRRRIALKRQCTKKNKEEAAEYAKLLAKRMKEAKEKCQEQIVKRRRLSSLRASKSESSQK</sequence>
<evidence type="ECO:0000256" key="2">
    <source>
        <dbReference type="ARBA" id="ARBA00022980"/>
    </source>
</evidence>
<keyword evidence="10" id="KW-1185">Reference proteome</keyword>
<evidence type="ECO:0000256" key="7">
    <source>
        <dbReference type="SAM" id="MobiDB-lite"/>
    </source>
</evidence>
<feature type="compositionally biased region" description="Basic residues" evidence="7">
    <location>
        <begin position="1"/>
        <end position="11"/>
    </location>
</feature>
<evidence type="ECO:0000256" key="4">
    <source>
        <dbReference type="ARBA" id="ARBA00035278"/>
    </source>
</evidence>
<dbReference type="InParanoid" id="L9KN54"/>
<feature type="coiled-coil region" evidence="6">
    <location>
        <begin position="921"/>
        <end position="948"/>
    </location>
</feature>
<dbReference type="eggNOG" id="KOG3524">
    <property type="taxonomic scope" value="Eukaryota"/>
</dbReference>
<dbReference type="SUPFAM" id="SSF48065">
    <property type="entry name" value="DBL homology domain (DH-domain)"/>
    <property type="match status" value="1"/>
</dbReference>
<feature type="region of interest" description="Disordered" evidence="7">
    <location>
        <begin position="1"/>
        <end position="76"/>
    </location>
</feature>
<dbReference type="Pfam" id="PF00621">
    <property type="entry name" value="RhoGEF"/>
    <property type="match status" value="1"/>
</dbReference>
<evidence type="ECO:0000259" key="8">
    <source>
        <dbReference type="PROSITE" id="PS50010"/>
    </source>
</evidence>
<evidence type="ECO:0000313" key="10">
    <source>
        <dbReference type="Proteomes" id="UP000011518"/>
    </source>
</evidence>
<dbReference type="CDD" id="cd00160">
    <property type="entry name" value="RhoGEF"/>
    <property type="match status" value="1"/>
</dbReference>
<name>L9KN54_TUPCH</name>
<dbReference type="PROSITE" id="PS50010">
    <property type="entry name" value="DH_2"/>
    <property type="match status" value="1"/>
</dbReference>
<dbReference type="GO" id="GO:0005085">
    <property type="term" value="F:guanyl-nucleotide exchange factor activity"/>
    <property type="evidence" value="ECO:0007669"/>
    <property type="project" value="InterPro"/>
</dbReference>
<dbReference type="Pfam" id="PF14252">
    <property type="entry name" value="DUF4347"/>
    <property type="match status" value="1"/>
</dbReference>
<dbReference type="AlphaFoldDB" id="L9KN54"/>
<dbReference type="Proteomes" id="UP000011518">
    <property type="component" value="Unassembled WGS sequence"/>
</dbReference>
<dbReference type="FunCoup" id="L9KN54">
    <property type="interactions" value="19"/>
</dbReference>
<comment type="similarity">
    <text evidence="1">Belongs to the eukaryotic ribosomal protein eS6 family.</text>
</comment>
<dbReference type="SMART" id="SM00325">
    <property type="entry name" value="RhoGEF"/>
    <property type="match status" value="1"/>
</dbReference>
<dbReference type="eggNOG" id="KOG0274">
    <property type="taxonomic scope" value="Eukaryota"/>
</dbReference>
<dbReference type="InterPro" id="IPR035899">
    <property type="entry name" value="DBL_dom_sf"/>
</dbReference>
<keyword evidence="3" id="KW-0687">Ribonucleoprotein</keyword>
<dbReference type="InterPro" id="IPR052805">
    <property type="entry name" value="GEF_Ubiquitin-Prot_Reg"/>
</dbReference>
<dbReference type="PANTHER" id="PTHR46857">
    <property type="entry name" value="EPITHELIAL CELL-TRANSFORMING SEQUENCE 2 ONCOGENE-LIKE"/>
    <property type="match status" value="1"/>
</dbReference>
<dbReference type="InterPro" id="IPR000219">
    <property type="entry name" value="DH_dom"/>
</dbReference>
<protein>
    <recommendedName>
        <fullName evidence="4">Small ribosomal subunit protein eS6</fullName>
    </recommendedName>
    <alternativeName>
        <fullName evidence="5">40S ribosomal protein S6</fullName>
    </alternativeName>
</protein>
<proteinExistence type="inferred from homology"/>
<dbReference type="Pfam" id="PF13270">
    <property type="entry name" value="CCDC28"/>
    <property type="match status" value="1"/>
</dbReference>
<feature type="compositionally biased region" description="Polar residues" evidence="7">
    <location>
        <begin position="32"/>
        <end position="48"/>
    </location>
</feature>
<dbReference type="GO" id="GO:1990904">
    <property type="term" value="C:ribonucleoprotein complex"/>
    <property type="evidence" value="ECO:0007669"/>
    <property type="project" value="UniProtKB-KW"/>
</dbReference>
<dbReference type="Gene3D" id="1.20.900.10">
    <property type="entry name" value="Dbl homology (DH) domain"/>
    <property type="match status" value="1"/>
</dbReference>
<accession>L9KN54</accession>
<evidence type="ECO:0000313" key="9">
    <source>
        <dbReference type="EMBL" id="ELW64178.1"/>
    </source>
</evidence>
<dbReference type="InterPro" id="IPR025271">
    <property type="entry name" value="CCDC28"/>
</dbReference>
<reference evidence="10" key="1">
    <citation type="submission" date="2012-07" db="EMBL/GenBank/DDBJ databases">
        <title>Genome of the Chinese tree shrew, a rising model animal genetically related to primates.</title>
        <authorList>
            <person name="Zhang G."/>
            <person name="Fan Y."/>
            <person name="Yao Y."/>
            <person name="Huang Z."/>
        </authorList>
    </citation>
    <scope>NUCLEOTIDE SEQUENCE [LARGE SCALE GENOMIC DNA]</scope>
</reference>
<dbReference type="GO" id="GO:0005840">
    <property type="term" value="C:ribosome"/>
    <property type="evidence" value="ECO:0007669"/>
    <property type="project" value="UniProtKB-KW"/>
</dbReference>
<dbReference type="GO" id="GO:0003735">
    <property type="term" value="F:structural constituent of ribosome"/>
    <property type="evidence" value="ECO:0007669"/>
    <property type="project" value="UniProtKB-ARBA"/>
</dbReference>
<feature type="domain" description="DH" evidence="8">
    <location>
        <begin position="645"/>
        <end position="833"/>
    </location>
</feature>
<evidence type="ECO:0000256" key="6">
    <source>
        <dbReference type="SAM" id="Coils"/>
    </source>
</evidence>
<dbReference type="STRING" id="246437.L9KN54"/>
<organism evidence="9 10">
    <name type="scientific">Tupaia chinensis</name>
    <name type="common">Chinese tree shrew</name>
    <name type="synonym">Tupaia belangeri chinensis</name>
    <dbReference type="NCBI Taxonomy" id="246437"/>
    <lineage>
        <taxon>Eukaryota</taxon>
        <taxon>Metazoa</taxon>
        <taxon>Chordata</taxon>
        <taxon>Craniata</taxon>
        <taxon>Vertebrata</taxon>
        <taxon>Euteleostomi</taxon>
        <taxon>Mammalia</taxon>
        <taxon>Eutheria</taxon>
        <taxon>Euarchontoglires</taxon>
        <taxon>Scandentia</taxon>
        <taxon>Tupaiidae</taxon>
        <taxon>Tupaia</taxon>
    </lineage>
</organism>
<evidence type="ECO:0000256" key="5">
    <source>
        <dbReference type="ARBA" id="ARBA00035403"/>
    </source>
</evidence>
<reference evidence="10" key="2">
    <citation type="journal article" date="2013" name="Nat. Commun.">
        <title>Genome of the Chinese tree shrew.</title>
        <authorList>
            <person name="Fan Y."/>
            <person name="Huang Z.Y."/>
            <person name="Cao C.C."/>
            <person name="Chen C.S."/>
            <person name="Chen Y.X."/>
            <person name="Fan D.D."/>
            <person name="He J."/>
            <person name="Hou H.L."/>
            <person name="Hu L."/>
            <person name="Hu X.T."/>
            <person name="Jiang X.T."/>
            <person name="Lai R."/>
            <person name="Lang Y.S."/>
            <person name="Liang B."/>
            <person name="Liao S.G."/>
            <person name="Mu D."/>
            <person name="Ma Y.Y."/>
            <person name="Niu Y.Y."/>
            <person name="Sun X.Q."/>
            <person name="Xia J.Q."/>
            <person name="Xiao J."/>
            <person name="Xiong Z.Q."/>
            <person name="Xu L."/>
            <person name="Yang L."/>
            <person name="Zhang Y."/>
            <person name="Zhao W."/>
            <person name="Zhao X.D."/>
            <person name="Zheng Y.T."/>
            <person name="Zhou J.M."/>
            <person name="Zhu Y.B."/>
            <person name="Zhang G.J."/>
            <person name="Wang J."/>
            <person name="Yao Y.G."/>
        </authorList>
    </citation>
    <scope>NUCLEOTIDE SEQUENCE [LARGE SCALE GENOMIC DNA]</scope>
</reference>
<keyword evidence="6" id="KW-0175">Coiled coil</keyword>
<keyword evidence="2" id="KW-0689">Ribosomal protein</keyword>
<dbReference type="PANTHER" id="PTHR46857:SF1">
    <property type="entry name" value="EPITHELIAL CELL-TRANSFORMING SEQUENCE 2 ONCOGENE-LIKE"/>
    <property type="match status" value="1"/>
</dbReference>
<evidence type="ECO:0000256" key="1">
    <source>
        <dbReference type="ARBA" id="ARBA00009312"/>
    </source>
</evidence>
<dbReference type="InterPro" id="IPR025592">
    <property type="entry name" value="DUF4347"/>
</dbReference>
<dbReference type="EMBL" id="KB320753">
    <property type="protein sequence ID" value="ELW64178.1"/>
    <property type="molecule type" value="Genomic_DNA"/>
</dbReference>